<evidence type="ECO:0000313" key="2">
    <source>
        <dbReference type="EMBL" id="MCG2612694.1"/>
    </source>
</evidence>
<dbReference type="RefSeq" id="WP_237867923.1">
    <property type="nucleotide sequence ID" value="NZ_JAKLTR010000001.1"/>
</dbReference>
<keyword evidence="1" id="KW-0472">Membrane</keyword>
<protein>
    <recommendedName>
        <fullName evidence="4">Band 7 domain-containing protein</fullName>
    </recommendedName>
</protein>
<feature type="transmembrane region" description="Helical" evidence="1">
    <location>
        <begin position="132"/>
        <end position="149"/>
    </location>
</feature>
<evidence type="ECO:0000256" key="1">
    <source>
        <dbReference type="SAM" id="Phobius"/>
    </source>
</evidence>
<sequence>MKKTISSKRSDVSLGDIAPAFVTTFIAIVQWVGWTPIGGGLLGQIVSMSAGLSFGISIALFAGSLYLLYTNDSLIRLGDRLSFHYFKDKPALYWLPGKKNLCVVGPRVVLLIVCALLFLRILTTGYSQGTGLISLLYFLLLLVIAGGLIKIPALQIPKVTDGVEIYSPFEVYGFFDVSRILCYTQNTQTGNWTKKQGAVIIDGEPVVFFEPLKSLSMTGQIPMNNAAFDATININLLPVVSNFPAELRSDDLDRLMTWSNAAAKDRAVMVNIAAAQLSPLFEKQIKLLFGISENNQLLFDNLAAIIKQNAIKAWDAVSSLNAGLIGRALEDRISAAMLGNSYRIGSHVVTSSVAVEAVSLKGYFRDLNETIRSISSTNHASGNAMRAGLVDKLSDMLLTYCPNYSPEQIVQEVQKLISPAPPVDTRIIEEPSSPIVITGSGRLIDTADTQQLEQKAKDMEQVGDWLERQTDLEERLATGAVWFDIYFQLTEKRLIEHLRPGMDTNELARGMAEVLKVETADLLDPQSRLYRDRQYQISIFKNL</sequence>
<dbReference type="Proteomes" id="UP001165367">
    <property type="component" value="Unassembled WGS sequence"/>
</dbReference>
<feature type="transmembrane region" description="Helical" evidence="1">
    <location>
        <begin position="45"/>
        <end position="69"/>
    </location>
</feature>
<feature type="transmembrane region" description="Helical" evidence="1">
    <location>
        <begin position="12"/>
        <end position="33"/>
    </location>
</feature>
<organism evidence="2 3">
    <name type="scientific">Terrimonas ginsenosidimutans</name>
    <dbReference type="NCBI Taxonomy" id="2908004"/>
    <lineage>
        <taxon>Bacteria</taxon>
        <taxon>Pseudomonadati</taxon>
        <taxon>Bacteroidota</taxon>
        <taxon>Chitinophagia</taxon>
        <taxon>Chitinophagales</taxon>
        <taxon>Chitinophagaceae</taxon>
        <taxon>Terrimonas</taxon>
    </lineage>
</organism>
<keyword evidence="1" id="KW-0812">Transmembrane</keyword>
<name>A0ABS9KK56_9BACT</name>
<feature type="transmembrane region" description="Helical" evidence="1">
    <location>
        <begin position="108"/>
        <end position="126"/>
    </location>
</feature>
<keyword evidence="3" id="KW-1185">Reference proteome</keyword>
<evidence type="ECO:0008006" key="4">
    <source>
        <dbReference type="Google" id="ProtNLM"/>
    </source>
</evidence>
<gene>
    <name evidence="2" type="ORF">LZZ85_00320</name>
</gene>
<proteinExistence type="predicted"/>
<reference evidence="2" key="1">
    <citation type="submission" date="2022-01" db="EMBL/GenBank/DDBJ databases">
        <authorList>
            <person name="Jo J.-H."/>
            <person name="Im W.-T."/>
        </authorList>
    </citation>
    <scope>NUCLEOTIDE SEQUENCE</scope>
    <source>
        <strain evidence="2">NA20</strain>
    </source>
</reference>
<accession>A0ABS9KK56</accession>
<comment type="caution">
    <text evidence="2">The sequence shown here is derived from an EMBL/GenBank/DDBJ whole genome shotgun (WGS) entry which is preliminary data.</text>
</comment>
<evidence type="ECO:0000313" key="3">
    <source>
        <dbReference type="Proteomes" id="UP001165367"/>
    </source>
</evidence>
<dbReference type="EMBL" id="JAKLTR010000001">
    <property type="protein sequence ID" value="MCG2612694.1"/>
    <property type="molecule type" value="Genomic_DNA"/>
</dbReference>
<keyword evidence="1" id="KW-1133">Transmembrane helix</keyword>